<evidence type="ECO:0000313" key="3">
    <source>
        <dbReference type="Proteomes" id="UP001241605"/>
    </source>
</evidence>
<dbReference type="InterPro" id="IPR019225">
    <property type="entry name" value="DUF2155"/>
</dbReference>
<reference evidence="2 3" key="1">
    <citation type="submission" date="2023-05" db="EMBL/GenBank/DDBJ databases">
        <title>YMD87, complete Genome.</title>
        <authorList>
            <person name="Zhang J."/>
            <person name="Xu X."/>
        </authorList>
    </citation>
    <scope>NUCLEOTIDE SEQUENCE [LARGE SCALE GENOMIC DNA]</scope>
    <source>
        <strain evidence="2 3">YMD87</strain>
    </source>
</reference>
<feature type="signal peptide" evidence="1">
    <location>
        <begin position="1"/>
        <end position="20"/>
    </location>
</feature>
<protein>
    <submittedName>
        <fullName evidence="2">DUF2155 domain-containing protein</fullName>
    </submittedName>
</protein>
<evidence type="ECO:0000256" key="1">
    <source>
        <dbReference type="SAM" id="SignalP"/>
    </source>
</evidence>
<proteinExistence type="predicted"/>
<evidence type="ECO:0000313" key="2">
    <source>
        <dbReference type="EMBL" id="WGW03802.1"/>
    </source>
</evidence>
<keyword evidence="1" id="KW-0732">Signal</keyword>
<dbReference type="EMBL" id="CP124616">
    <property type="protein sequence ID" value="WGW03802.1"/>
    <property type="molecule type" value="Genomic_DNA"/>
</dbReference>
<dbReference type="Proteomes" id="UP001241605">
    <property type="component" value="Chromosome"/>
</dbReference>
<organism evidence="2 3">
    <name type="scientific">Tropicibacter oceani</name>
    <dbReference type="NCBI Taxonomy" id="3058420"/>
    <lineage>
        <taxon>Bacteria</taxon>
        <taxon>Pseudomonadati</taxon>
        <taxon>Pseudomonadota</taxon>
        <taxon>Alphaproteobacteria</taxon>
        <taxon>Rhodobacterales</taxon>
        <taxon>Roseobacteraceae</taxon>
        <taxon>Tropicibacter</taxon>
    </lineage>
</organism>
<dbReference type="Pfam" id="PF09923">
    <property type="entry name" value="DUF2155"/>
    <property type="match status" value="1"/>
</dbReference>
<keyword evidence="3" id="KW-1185">Reference proteome</keyword>
<feature type="chain" id="PRO_5045976568" evidence="1">
    <location>
        <begin position="21"/>
        <end position="121"/>
    </location>
</feature>
<name>A0ABY8QGP5_9RHOB</name>
<gene>
    <name evidence="2" type="ORF">QF118_18090</name>
</gene>
<accession>A0ABY8QGP5</accession>
<dbReference type="RefSeq" id="WP_282300432.1">
    <property type="nucleotide sequence ID" value="NZ_CP124616.1"/>
</dbReference>
<sequence>MKRLAVVMAMVAAFCAPASAQESVNPGTGAVLRVLDKLNAQVFDVTLANGQSAAKGLIEISLNECRFPVGNPSGDAYAFLTIREAGVAQPVFRGWMVASSPALNPLDHPRYDVWVMRCTTS</sequence>